<dbReference type="SUPFAM" id="SSF55394">
    <property type="entry name" value="Bactericidal permeability-increasing protein, BPI"/>
    <property type="match status" value="1"/>
</dbReference>
<dbReference type="Proteomes" id="UP000277212">
    <property type="component" value="Unassembled WGS sequence"/>
</dbReference>
<name>A0A3M2S178_9HYPO</name>
<dbReference type="GO" id="GO:0008289">
    <property type="term" value="F:lipid binding"/>
    <property type="evidence" value="ECO:0007669"/>
    <property type="project" value="InterPro"/>
</dbReference>
<feature type="domain" description="HAM1-like N-terminal" evidence="1">
    <location>
        <begin position="197"/>
        <end position="578"/>
    </location>
</feature>
<evidence type="ECO:0000313" key="3">
    <source>
        <dbReference type="Proteomes" id="UP000277212"/>
    </source>
</evidence>
<protein>
    <recommendedName>
        <fullName evidence="1">HAM1-like N-terminal domain-containing protein</fullName>
    </recommendedName>
</protein>
<dbReference type="InterPro" id="IPR045967">
    <property type="entry name" value="HAM1-like_N"/>
</dbReference>
<dbReference type="AlphaFoldDB" id="A0A3M2S178"/>
<dbReference type="PANTHER" id="PTHR31138:SF4">
    <property type="entry name" value="DUF5923 DOMAIN-CONTAINING PROTEIN"/>
    <property type="match status" value="1"/>
</dbReference>
<dbReference type="InterPro" id="IPR017943">
    <property type="entry name" value="Bactericidal_perm-incr_a/b_dom"/>
</dbReference>
<accession>A0A3M2S178</accession>
<sequence length="741" mass="83502">MLSCFGCGSDSEEAEREPLLPRYNDDTTLQTRLHEKLHTYQMLRALTKGYMPSNQQVIIHLRTLLSAQILNPERQDLSPSGRALVRTIKLWITQFIEVLQHKNASDQIQDLIWYLTKARLDVDVAHIEQRAARAKVRADAVAAYKSLQTVGSLLLTNSDFRIFLSDLGTVGREVLRDTAFTLSDVSKQAGEAIKPTKEDEDALKQANGNGKSRAAPSNQDLKEEIADISETVKDSAIVVADEAGQSIKEHAKGDEGDALVHRLKQTVLNLRKRTDYKESVSTLSLLIRRYLLAYSHAAAETVQALEEDTQPNPEADRAVHNFWLLITSLGDHERWEDVRRSFDAVVEDGRTDPNFDELVRQIGNLVQDMLSDPDFFDNAEERFKRLRKQSNELTAKSSIRDDLDNLLANLHAAFQSVLEDTDIKKLIHTTERLAQLLSPAGQYANSDLVTDSVNIFVPLLIQAIQYIPIPRVEVAAPAIDLLLENLILEPGRTVNASSFLPFKLNVSTYNDFEVRKGRHGTASTMTSMMKVTVSGLSIAADDLGYWFRLHSGLFRMVDEGIAGFHLDKRGVDITLDIEIGKDRLEQIVTLRNVDVHIHHLNYTLSKSKFACLAWILKPIIRPIVRKALEVKIAAGIAEGLHFLNREMLYARERLRATRIADPKDLLTFIRAVAARLVPAPDPDIEARVGVKPGQGVFRGRYAPGSLVRLWEMEGREAEQRLFEYEQGGWKNEIFDVRTRRA</sequence>
<comment type="caution">
    <text evidence="2">The sequence shown here is derived from an EMBL/GenBank/DDBJ whole genome shotgun (WGS) entry which is preliminary data.</text>
</comment>
<dbReference type="Pfam" id="PF19343">
    <property type="entry name" value="HAM1_N"/>
    <property type="match status" value="1"/>
</dbReference>
<organism evidence="2 3">
    <name type="scientific">Fusarium kuroshium</name>
    <dbReference type="NCBI Taxonomy" id="2010991"/>
    <lineage>
        <taxon>Eukaryota</taxon>
        <taxon>Fungi</taxon>
        <taxon>Dikarya</taxon>
        <taxon>Ascomycota</taxon>
        <taxon>Pezizomycotina</taxon>
        <taxon>Sordariomycetes</taxon>
        <taxon>Hypocreomycetidae</taxon>
        <taxon>Hypocreales</taxon>
        <taxon>Nectriaceae</taxon>
        <taxon>Fusarium</taxon>
        <taxon>Fusarium solani species complex</taxon>
    </lineage>
</organism>
<dbReference type="OrthoDB" id="5407957at2759"/>
<dbReference type="STRING" id="2010991.A0A3M2S178"/>
<keyword evidence="3" id="KW-1185">Reference proteome</keyword>
<dbReference type="PANTHER" id="PTHR31138">
    <property type="entry name" value="CHROMOSOME 19, WHOLE GENOME SHOTGUN SEQUENCE"/>
    <property type="match status" value="1"/>
</dbReference>
<dbReference type="EMBL" id="NKUJ01000171">
    <property type="protein sequence ID" value="RMJ11316.1"/>
    <property type="molecule type" value="Genomic_DNA"/>
</dbReference>
<evidence type="ECO:0000313" key="2">
    <source>
        <dbReference type="EMBL" id="RMJ11316.1"/>
    </source>
</evidence>
<reference evidence="2 3" key="1">
    <citation type="submission" date="2017-06" db="EMBL/GenBank/DDBJ databases">
        <title>Comparative genomic analysis of Ambrosia Fusariam Clade fungi.</title>
        <authorList>
            <person name="Stajich J.E."/>
            <person name="Carrillo J."/>
            <person name="Kijimoto T."/>
            <person name="Eskalen A."/>
            <person name="O'Donnell K."/>
            <person name="Kasson M."/>
        </authorList>
    </citation>
    <scope>NUCLEOTIDE SEQUENCE [LARGE SCALE GENOMIC DNA]</scope>
    <source>
        <strain evidence="2">UCR3666</strain>
    </source>
</reference>
<gene>
    <name evidence="2" type="ORF">CDV36_009039</name>
</gene>
<evidence type="ECO:0000259" key="1">
    <source>
        <dbReference type="Pfam" id="PF19343"/>
    </source>
</evidence>
<proteinExistence type="predicted"/>